<feature type="signal peptide" evidence="1">
    <location>
        <begin position="1"/>
        <end position="21"/>
    </location>
</feature>
<dbReference type="AlphaFoldDB" id="A0A2P8FYJ2"/>
<name>A0A2P8FYJ2_9BACT</name>
<evidence type="ECO:0000313" key="4">
    <source>
        <dbReference type="Proteomes" id="UP000241964"/>
    </source>
</evidence>
<gene>
    <name evidence="3" type="ORF">CLV60_109285</name>
</gene>
<keyword evidence="4" id="KW-1185">Reference proteome</keyword>
<organism evidence="3 4">
    <name type="scientific">Dyadobacter jiangsuensis</name>
    <dbReference type="NCBI Taxonomy" id="1591085"/>
    <lineage>
        <taxon>Bacteria</taxon>
        <taxon>Pseudomonadati</taxon>
        <taxon>Bacteroidota</taxon>
        <taxon>Cytophagia</taxon>
        <taxon>Cytophagales</taxon>
        <taxon>Spirosomataceae</taxon>
        <taxon>Dyadobacter</taxon>
    </lineage>
</organism>
<evidence type="ECO:0000313" key="3">
    <source>
        <dbReference type="EMBL" id="PSL26791.1"/>
    </source>
</evidence>
<comment type="caution">
    <text evidence="3">The sequence shown here is derived from an EMBL/GenBank/DDBJ whole genome shotgun (WGS) entry which is preliminary data.</text>
</comment>
<reference evidence="3 4" key="1">
    <citation type="submission" date="2018-03" db="EMBL/GenBank/DDBJ databases">
        <title>Genomic Encyclopedia of Archaeal and Bacterial Type Strains, Phase II (KMG-II): from individual species to whole genera.</title>
        <authorList>
            <person name="Goeker M."/>
        </authorList>
    </citation>
    <scope>NUCLEOTIDE SEQUENCE [LARGE SCALE GENOMIC DNA]</scope>
    <source>
        <strain evidence="3 4">DSM 29057</strain>
    </source>
</reference>
<feature type="domain" description="Peptidase S74" evidence="2">
    <location>
        <begin position="259"/>
        <end position="351"/>
    </location>
</feature>
<dbReference type="OrthoDB" id="922681at2"/>
<keyword evidence="1" id="KW-0732">Signal</keyword>
<dbReference type="Pfam" id="PF13884">
    <property type="entry name" value="Peptidase_S74"/>
    <property type="match status" value="1"/>
</dbReference>
<dbReference type="EMBL" id="PYAS01000009">
    <property type="protein sequence ID" value="PSL26791.1"/>
    <property type="molecule type" value="Genomic_DNA"/>
</dbReference>
<evidence type="ECO:0000256" key="1">
    <source>
        <dbReference type="SAM" id="SignalP"/>
    </source>
</evidence>
<sequence length="387" mass="40301">MKKTTYLAATLLSFACAAVFAQTGNVGIGTTSPGSKLSVNGNTAIGSTFANSAAPANSAAIEGQLSVGTLAPVGLIEVVADNKGTGAGNDHYFKGYGTSTGPGLFLMSAQGTYASPTPLANNDIIGGLYFGPYANGFFTTSANVMGIYKGDGTSNQTAIAFNTSGNLERMRVNEDGNVTIGVVDPFVGFSENSRLSLQTPSGVGQWIRSSSSDLNGLLTLEKATAGTGLDQFIMFRAGGTYYGNISAGAGSGVTYNSTSDQRLKENIRDTKYGIEDLMKIQVSDYNYKANKTTNHTGYIAQQLYTVFPEAVTRGGADVSKPWMVDYSKMTPLLTKAIQDQQAEIEALKKENAALKGGMAGMSSELNGLKASVEKLLGNGGADKSVAK</sequence>
<protein>
    <submittedName>
        <fullName evidence="3">Endosialidase-like protein</fullName>
    </submittedName>
</protein>
<dbReference type="RefSeq" id="WP_106597120.1">
    <property type="nucleotide sequence ID" value="NZ_PYAS01000009.1"/>
</dbReference>
<proteinExistence type="predicted"/>
<feature type="chain" id="PRO_5015112184" evidence="1">
    <location>
        <begin position="22"/>
        <end position="387"/>
    </location>
</feature>
<dbReference type="PROSITE" id="PS51257">
    <property type="entry name" value="PROKAR_LIPOPROTEIN"/>
    <property type="match status" value="1"/>
</dbReference>
<accession>A0A2P8FYJ2</accession>
<dbReference type="InterPro" id="IPR030392">
    <property type="entry name" value="S74_ICA"/>
</dbReference>
<evidence type="ECO:0000259" key="2">
    <source>
        <dbReference type="PROSITE" id="PS51688"/>
    </source>
</evidence>
<dbReference type="Proteomes" id="UP000241964">
    <property type="component" value="Unassembled WGS sequence"/>
</dbReference>
<dbReference type="PROSITE" id="PS51688">
    <property type="entry name" value="ICA"/>
    <property type="match status" value="1"/>
</dbReference>